<gene>
    <name evidence="2" type="ORF">LTT95_04505</name>
</gene>
<dbReference type="Proteomes" id="UP001430360">
    <property type="component" value="Unassembled WGS sequence"/>
</dbReference>
<comment type="caution">
    <text evidence="2">The sequence shown here is derived from an EMBL/GenBank/DDBJ whole genome shotgun (WGS) entry which is preliminary data.</text>
</comment>
<proteinExistence type="predicted"/>
<sequence>MAGPPNLHILHPDGASDIAAAVEKLKREMQQIREYNQQMAKVIRSEFDSYVAEGFTAAQALQLVKAKLTPPAK</sequence>
<evidence type="ECO:0000256" key="1">
    <source>
        <dbReference type="SAM" id="Coils"/>
    </source>
</evidence>
<keyword evidence="1" id="KW-0175">Coiled coil</keyword>
<reference evidence="2" key="2">
    <citation type="journal article" date="2022" name="Syst. Appl. Microbiol.">
        <title>Physiological and genomic characterisation of Luteimonas fraxinea sp. nov., a bacterial species associated with trees tolerant to ash dieback.</title>
        <authorList>
            <person name="Ulrich K."/>
            <person name="Becker R."/>
            <person name="Behrendt U."/>
            <person name="Kube M."/>
            <person name="Schneck V."/>
            <person name="Ulrich A."/>
        </authorList>
    </citation>
    <scope>NUCLEOTIDE SEQUENCE</scope>
    <source>
        <strain evidence="2">A1P009</strain>
    </source>
</reference>
<dbReference type="EMBL" id="JAJQKU010000001">
    <property type="protein sequence ID" value="MCD9096196.1"/>
    <property type="molecule type" value="Genomic_DNA"/>
</dbReference>
<evidence type="ECO:0000313" key="3">
    <source>
        <dbReference type="Proteomes" id="UP001430360"/>
    </source>
</evidence>
<accession>A0ABS8UBT7</accession>
<reference evidence="2" key="1">
    <citation type="submission" date="2021-12" db="EMBL/GenBank/DDBJ databases">
        <authorList>
            <person name="Ulrich A."/>
        </authorList>
    </citation>
    <scope>NUCLEOTIDE SEQUENCE</scope>
    <source>
        <strain evidence="2">A1P009</strain>
    </source>
</reference>
<dbReference type="RefSeq" id="WP_232134669.1">
    <property type="nucleotide sequence ID" value="NZ_JAJQKU010000001.1"/>
</dbReference>
<feature type="coiled-coil region" evidence="1">
    <location>
        <begin position="18"/>
        <end position="45"/>
    </location>
</feature>
<name>A0ABS8UBT7_9GAMM</name>
<evidence type="ECO:0000313" key="2">
    <source>
        <dbReference type="EMBL" id="MCD9096196.1"/>
    </source>
</evidence>
<protein>
    <submittedName>
        <fullName evidence="2">Uncharacterized protein</fullName>
    </submittedName>
</protein>
<organism evidence="2 3">
    <name type="scientific">Luteimonas fraxinea</name>
    <dbReference type="NCBI Taxonomy" id="2901869"/>
    <lineage>
        <taxon>Bacteria</taxon>
        <taxon>Pseudomonadati</taxon>
        <taxon>Pseudomonadota</taxon>
        <taxon>Gammaproteobacteria</taxon>
        <taxon>Lysobacterales</taxon>
        <taxon>Lysobacteraceae</taxon>
        <taxon>Luteimonas</taxon>
    </lineage>
</organism>
<keyword evidence="3" id="KW-1185">Reference proteome</keyword>